<comment type="caution">
    <text evidence="3">The sequence shown here is derived from an EMBL/GenBank/DDBJ whole genome shotgun (WGS) entry which is preliminary data.</text>
</comment>
<feature type="region of interest" description="Disordered" evidence="1">
    <location>
        <begin position="240"/>
        <end position="301"/>
    </location>
</feature>
<keyword evidence="4" id="KW-1185">Reference proteome</keyword>
<evidence type="ECO:0000259" key="2">
    <source>
        <dbReference type="PROSITE" id="PS50004"/>
    </source>
</evidence>
<dbReference type="AlphaFoldDB" id="A0AAD4LFD5"/>
<accession>A0AAD4LFD5</accession>
<evidence type="ECO:0000313" key="4">
    <source>
        <dbReference type="Proteomes" id="UP001201163"/>
    </source>
</evidence>
<evidence type="ECO:0000256" key="1">
    <source>
        <dbReference type="SAM" id="MobiDB-lite"/>
    </source>
</evidence>
<dbReference type="Gene3D" id="2.60.40.150">
    <property type="entry name" value="C2 domain"/>
    <property type="match status" value="1"/>
</dbReference>
<dbReference type="InterPro" id="IPR000008">
    <property type="entry name" value="C2_dom"/>
</dbReference>
<feature type="compositionally biased region" description="Polar residues" evidence="1">
    <location>
        <begin position="292"/>
        <end position="301"/>
    </location>
</feature>
<feature type="domain" description="C2" evidence="2">
    <location>
        <begin position="90"/>
        <end position="217"/>
    </location>
</feature>
<dbReference type="SUPFAM" id="SSF49562">
    <property type="entry name" value="C2 domain (Calcium/lipid-binding domain, CaLB)"/>
    <property type="match status" value="1"/>
</dbReference>
<dbReference type="PROSITE" id="PS50004">
    <property type="entry name" value="C2"/>
    <property type="match status" value="1"/>
</dbReference>
<dbReference type="EMBL" id="JAKELL010000035">
    <property type="protein sequence ID" value="KAH8989686.1"/>
    <property type="molecule type" value="Genomic_DNA"/>
</dbReference>
<dbReference type="InterPro" id="IPR035892">
    <property type="entry name" value="C2_domain_sf"/>
</dbReference>
<protein>
    <recommendedName>
        <fullName evidence="2">C2 domain-containing protein</fullName>
    </recommendedName>
</protein>
<dbReference type="Proteomes" id="UP001201163">
    <property type="component" value="Unassembled WGS sequence"/>
</dbReference>
<gene>
    <name evidence="3" type="ORF">EDB92DRAFT_2104189</name>
</gene>
<proteinExistence type="predicted"/>
<organism evidence="3 4">
    <name type="scientific">Lactarius akahatsu</name>
    <dbReference type="NCBI Taxonomy" id="416441"/>
    <lineage>
        <taxon>Eukaryota</taxon>
        <taxon>Fungi</taxon>
        <taxon>Dikarya</taxon>
        <taxon>Basidiomycota</taxon>
        <taxon>Agaricomycotina</taxon>
        <taxon>Agaricomycetes</taxon>
        <taxon>Russulales</taxon>
        <taxon>Russulaceae</taxon>
        <taxon>Lactarius</taxon>
    </lineage>
</organism>
<evidence type="ECO:0000313" key="3">
    <source>
        <dbReference type="EMBL" id="KAH8989686.1"/>
    </source>
</evidence>
<feature type="region of interest" description="Disordered" evidence="1">
    <location>
        <begin position="1"/>
        <end position="21"/>
    </location>
</feature>
<reference evidence="3" key="1">
    <citation type="submission" date="2022-01" db="EMBL/GenBank/DDBJ databases">
        <title>Comparative genomics reveals a dynamic genome evolution in the ectomycorrhizal milk-cap (Lactarius) mushrooms.</title>
        <authorList>
            <consortium name="DOE Joint Genome Institute"/>
            <person name="Lebreton A."/>
            <person name="Tang N."/>
            <person name="Kuo A."/>
            <person name="LaButti K."/>
            <person name="Drula E."/>
            <person name="Barry K."/>
            <person name="Clum A."/>
            <person name="Lipzen A."/>
            <person name="Mousain D."/>
            <person name="Ng V."/>
            <person name="Wang R."/>
            <person name="Wang X."/>
            <person name="Dai Y."/>
            <person name="Henrissat B."/>
            <person name="Grigoriev I.V."/>
            <person name="Guerin-Laguette A."/>
            <person name="Yu F."/>
            <person name="Martin F.M."/>
        </authorList>
    </citation>
    <scope>NUCLEOTIDE SEQUENCE</scope>
    <source>
        <strain evidence="3">QP</strain>
    </source>
</reference>
<sequence>MRGVSQCSVDAMRGGKDNGNGVAARLSTRANNTPNLDLDNRGTIRDACDAAWSPRRSNQATHPQPRSSVYSTYETLSEMEHRQIISNLPSMGSTQIAESQGSQSQPISVGVTVIRARNIPHIKTTFGRKRELFVTIAYGATTKKTKKQTEKRTKSVHIDGQTAVWDQRLDTFFVQPSSQLTLCLYAKRLTQRDILIGIHQMVIPNESESNISVTLGDGTRQAGQSTPPVTLDLTITVSVNGTSPNNLPNIPTKGDDTLTEEVPKPTTAPDSGGPDRSSAPDYLLPPPDHIPVQSSSLMPQDQGETSIVEKARIDLVRADEVEKSIDRSKTWEGVVGKIKWVMDTLSPVAQLHPIAQMAHKVLSVIPEELSKQYQRDDNVRTLLKSMHDAFDFANHEDTLKSMKPKSRQADILTLMLRNVCICSDFIQSYINDSQFLMRMAKSMGGGVEEKIQELSTAFDKNRSAFLDQAVITTEITAFQILNDVGNISAELEWVSSQVSDASM</sequence>
<name>A0AAD4LFD5_9AGAM</name>
<feature type="compositionally biased region" description="Polar residues" evidence="1">
    <location>
        <begin position="240"/>
        <end position="249"/>
    </location>
</feature>